<dbReference type="PROSITE" id="PS51747">
    <property type="entry name" value="CYT_DCMP_DEAMINASES_2"/>
    <property type="match status" value="1"/>
</dbReference>
<dbReference type="SUPFAM" id="SSF53927">
    <property type="entry name" value="Cytidine deaminase-like"/>
    <property type="match status" value="1"/>
</dbReference>
<dbReference type="InterPro" id="IPR002125">
    <property type="entry name" value="CMP_dCMP_dom"/>
</dbReference>
<feature type="domain" description="CMP/dCMP-type deaminase" evidence="1">
    <location>
        <begin position="5"/>
        <end position="123"/>
    </location>
</feature>
<evidence type="ECO:0000259" key="1">
    <source>
        <dbReference type="PROSITE" id="PS51747"/>
    </source>
</evidence>
<dbReference type="Pfam" id="PF00383">
    <property type="entry name" value="dCMP_cyt_deam_1"/>
    <property type="match status" value="1"/>
</dbReference>
<dbReference type="GO" id="GO:0003824">
    <property type="term" value="F:catalytic activity"/>
    <property type="evidence" value="ECO:0007669"/>
    <property type="project" value="InterPro"/>
</dbReference>
<dbReference type="AlphaFoldDB" id="A0A1G1VAH0"/>
<accession>A0A1G1VAH0</accession>
<comment type="caution">
    <text evidence="2">The sequence shown here is derived from an EMBL/GenBank/DDBJ whole genome shotgun (WGS) entry which is preliminary data.</text>
</comment>
<evidence type="ECO:0000313" key="3">
    <source>
        <dbReference type="Proteomes" id="UP000178272"/>
    </source>
</evidence>
<sequence length="154" mass="17270">MVERKTDIDYLKLAIDNSRKSFEEGNFPAGAVVVVNGEVVSSEVSSPYPGLLHADSKAVQAAFNKLDLMPEATLYCSMQSCLMCTSVAYWGGIRRIVFAVRKEQVDPHYYETRENTDSVVDSYHEKIERIHVPELEAEALAVVREWEAKQGVKA</sequence>
<dbReference type="EMBL" id="MHCA01000018">
    <property type="protein sequence ID" value="OGY12389.1"/>
    <property type="molecule type" value="Genomic_DNA"/>
</dbReference>
<organism evidence="2 3">
    <name type="scientific">Candidatus Blackburnbacteria bacterium RIFCSPHIGHO2_12_FULL_41_13b</name>
    <dbReference type="NCBI Taxonomy" id="1797517"/>
    <lineage>
        <taxon>Bacteria</taxon>
        <taxon>Candidatus Blackburniibacteriota</taxon>
    </lineage>
</organism>
<protein>
    <recommendedName>
        <fullName evidence="1">CMP/dCMP-type deaminase domain-containing protein</fullName>
    </recommendedName>
</protein>
<dbReference type="Gene3D" id="3.40.140.10">
    <property type="entry name" value="Cytidine Deaminase, domain 2"/>
    <property type="match status" value="1"/>
</dbReference>
<dbReference type="InterPro" id="IPR016193">
    <property type="entry name" value="Cytidine_deaminase-like"/>
</dbReference>
<dbReference type="STRING" id="1797517.A3F61_03770"/>
<dbReference type="Proteomes" id="UP000178272">
    <property type="component" value="Unassembled WGS sequence"/>
</dbReference>
<reference evidence="2 3" key="1">
    <citation type="journal article" date="2016" name="Nat. Commun.">
        <title>Thousands of microbial genomes shed light on interconnected biogeochemical processes in an aquifer system.</title>
        <authorList>
            <person name="Anantharaman K."/>
            <person name="Brown C.T."/>
            <person name="Hug L.A."/>
            <person name="Sharon I."/>
            <person name="Castelle C.J."/>
            <person name="Probst A.J."/>
            <person name="Thomas B.C."/>
            <person name="Singh A."/>
            <person name="Wilkins M.J."/>
            <person name="Karaoz U."/>
            <person name="Brodie E.L."/>
            <person name="Williams K.H."/>
            <person name="Hubbard S.S."/>
            <person name="Banfield J.F."/>
        </authorList>
    </citation>
    <scope>NUCLEOTIDE SEQUENCE [LARGE SCALE GENOMIC DNA]</scope>
</reference>
<gene>
    <name evidence="2" type="ORF">A3F61_03770</name>
</gene>
<evidence type="ECO:0000313" key="2">
    <source>
        <dbReference type="EMBL" id="OGY12389.1"/>
    </source>
</evidence>
<name>A0A1G1VAH0_9BACT</name>
<proteinExistence type="predicted"/>